<gene>
    <name evidence="3" type="ORF">FVE85_5111</name>
</gene>
<keyword evidence="4" id="KW-1185">Reference proteome</keyword>
<dbReference type="AlphaFoldDB" id="A0A5J4Z1M9"/>
<evidence type="ECO:0000256" key="2">
    <source>
        <dbReference type="SAM" id="MobiDB-lite"/>
    </source>
</evidence>
<dbReference type="InterPro" id="IPR004000">
    <property type="entry name" value="Actin"/>
</dbReference>
<comment type="similarity">
    <text evidence="1">Belongs to the actin family.</text>
</comment>
<proteinExistence type="inferred from homology"/>
<dbReference type="SMART" id="SM00268">
    <property type="entry name" value="ACTIN"/>
    <property type="match status" value="1"/>
</dbReference>
<evidence type="ECO:0000313" key="4">
    <source>
        <dbReference type="Proteomes" id="UP000324585"/>
    </source>
</evidence>
<feature type="compositionally biased region" description="Basic and acidic residues" evidence="2">
    <location>
        <begin position="325"/>
        <end position="334"/>
    </location>
</feature>
<evidence type="ECO:0000313" key="3">
    <source>
        <dbReference type="EMBL" id="KAA8497526.1"/>
    </source>
</evidence>
<protein>
    <submittedName>
        <fullName evidence="3">Actin-related protein 8</fullName>
    </submittedName>
</protein>
<dbReference type="CDD" id="cd10206">
    <property type="entry name" value="ASKHA_NBD_Arp8-like"/>
    <property type="match status" value="1"/>
</dbReference>
<feature type="region of interest" description="Disordered" evidence="2">
    <location>
        <begin position="102"/>
        <end position="121"/>
    </location>
</feature>
<dbReference type="EMBL" id="VRMN01000001">
    <property type="protein sequence ID" value="KAA8497526.1"/>
    <property type="molecule type" value="Genomic_DNA"/>
</dbReference>
<organism evidence="3 4">
    <name type="scientific">Porphyridium purpureum</name>
    <name type="common">Red alga</name>
    <name type="synonym">Porphyridium cruentum</name>
    <dbReference type="NCBI Taxonomy" id="35688"/>
    <lineage>
        <taxon>Eukaryota</taxon>
        <taxon>Rhodophyta</taxon>
        <taxon>Bangiophyceae</taxon>
        <taxon>Porphyridiales</taxon>
        <taxon>Porphyridiaceae</taxon>
        <taxon>Porphyridium</taxon>
    </lineage>
</organism>
<feature type="compositionally biased region" description="Acidic residues" evidence="2">
    <location>
        <begin position="335"/>
        <end position="346"/>
    </location>
</feature>
<feature type="region of interest" description="Disordered" evidence="2">
    <location>
        <begin position="236"/>
        <end position="262"/>
    </location>
</feature>
<dbReference type="Proteomes" id="UP000324585">
    <property type="component" value="Unassembled WGS sequence"/>
</dbReference>
<dbReference type="OMA" id="LICHAMK"/>
<feature type="region of interest" description="Disordered" evidence="2">
    <location>
        <begin position="1"/>
        <end position="20"/>
    </location>
</feature>
<dbReference type="Pfam" id="PF00022">
    <property type="entry name" value="Actin"/>
    <property type="match status" value="2"/>
</dbReference>
<dbReference type="OrthoDB" id="2787at2759"/>
<dbReference type="Gene3D" id="3.30.420.580">
    <property type="match status" value="1"/>
</dbReference>
<name>A0A5J4Z1M9_PORPP</name>
<dbReference type="InterPro" id="IPR043129">
    <property type="entry name" value="ATPase_NBD"/>
</dbReference>
<dbReference type="PANTHER" id="PTHR11937">
    <property type="entry name" value="ACTIN"/>
    <property type="match status" value="1"/>
</dbReference>
<sequence length="728" mass="77913">MASAASSPRESPSLGKRSLSASTAGVGTVGMATYASTNVTAAELAAAAAADAIAAEKDKVVYAANRSVVIQFGSFTTRFGRITDRNPRVIATCAGFLRNGSDAAQPHAQVPPADQQQSRIRRKPARIQQNESETMVAATAAAAATSLTNSVAYSASTPGVDMLIPAGPKSFDEVVLGIGHMERLEERRRGGGKPIPWDTLVEDASAEEGLHAVSSQADESASSAKAEGYQAQHVNGLDTAMERPDRTSNKSTPHDAGKTTRTKRKVFDDSIDRMDLLNEHSYDLVFPVRNGRLAWTEYSRSALEGALDVLICHAMKCAVQDCEEERQGRMRPEGEGDENEMSDDEQADGRSPGPPSAGKGADKFGVVLVVPEEFKRLDIYTLVGAAFRQREIGSVIVHHTSVMASFGAGLSSCVVVDLGHTGGYVACVDDGLVVPESRVAIQYGGRALDAVLMELLRPKLRVGTQPLPEHELVRVSRCLKERRSSTTVTDNDVMATELVHTPSRTLRVHVGIGFRVVPALSLFYPDIFRFLQPSPLLDNHGRGIGYERSSTAALDLYQDDPDSMYFDMLVDDVTGNSCGSKVINMAGAGYFGRVLDGTNWAVDEAIVQSVLNSCEVRQPGMATELRKRLLGAVLVVGGCAGIDGLRARLESALSERVKQQFGDGGAAGATNVEVLLGGKDMPADTLAWKGGAVLAHIQAESGSELWLTAEQWAFKGSTALREKSLFFW</sequence>
<evidence type="ECO:0000256" key="1">
    <source>
        <dbReference type="RuleBase" id="RU000487"/>
    </source>
</evidence>
<feature type="region of interest" description="Disordered" evidence="2">
    <location>
        <begin position="323"/>
        <end position="359"/>
    </location>
</feature>
<accession>A0A5J4Z1M9</accession>
<reference evidence="4" key="1">
    <citation type="journal article" date="2019" name="Nat. Commun.">
        <title>Expansion of phycobilisome linker gene families in mesophilic red algae.</title>
        <authorList>
            <person name="Lee J."/>
            <person name="Kim D."/>
            <person name="Bhattacharya D."/>
            <person name="Yoon H.S."/>
        </authorList>
    </citation>
    <scope>NUCLEOTIDE SEQUENCE [LARGE SCALE GENOMIC DNA]</scope>
    <source>
        <strain evidence="4">CCMP 1328</strain>
    </source>
</reference>
<dbReference type="Gene3D" id="3.30.420.40">
    <property type="match status" value="1"/>
</dbReference>
<comment type="caution">
    <text evidence="3">The sequence shown here is derived from an EMBL/GenBank/DDBJ whole genome shotgun (WGS) entry which is preliminary data.</text>
</comment>
<feature type="compositionally biased region" description="Basic and acidic residues" evidence="2">
    <location>
        <begin position="240"/>
        <end position="258"/>
    </location>
</feature>
<dbReference type="SUPFAM" id="SSF53067">
    <property type="entry name" value="Actin-like ATPase domain"/>
    <property type="match status" value="1"/>
</dbReference>